<protein>
    <recommendedName>
        <fullName evidence="5">LysR substrate-binding domain-containing protein</fullName>
    </recommendedName>
</protein>
<evidence type="ECO:0000256" key="4">
    <source>
        <dbReference type="ARBA" id="ARBA00023163"/>
    </source>
</evidence>
<dbReference type="RefSeq" id="WP_345356695.1">
    <property type="nucleotide sequence ID" value="NZ_BAABHJ010000012.1"/>
</dbReference>
<evidence type="ECO:0000313" key="6">
    <source>
        <dbReference type="EMBL" id="GAA4610230.1"/>
    </source>
</evidence>
<dbReference type="PANTHER" id="PTHR30346:SF0">
    <property type="entry name" value="HCA OPERON TRANSCRIPTIONAL ACTIVATOR HCAR"/>
    <property type="match status" value="1"/>
</dbReference>
<accession>A0ABP8TNF4</accession>
<feature type="domain" description="LysR substrate-binding" evidence="5">
    <location>
        <begin position="13"/>
        <end position="214"/>
    </location>
</feature>
<gene>
    <name evidence="6" type="ORF">GCM10023195_41830</name>
</gene>
<dbReference type="EMBL" id="BAABHJ010000012">
    <property type="protein sequence ID" value="GAA4610230.1"/>
    <property type="molecule type" value="Genomic_DNA"/>
</dbReference>
<dbReference type="InterPro" id="IPR005119">
    <property type="entry name" value="LysR_subst-bd"/>
</dbReference>
<comment type="similarity">
    <text evidence="1">Belongs to the LysR transcriptional regulatory family.</text>
</comment>
<evidence type="ECO:0000256" key="1">
    <source>
        <dbReference type="ARBA" id="ARBA00009437"/>
    </source>
</evidence>
<organism evidence="6 7">
    <name type="scientific">Actinoallomurus liliacearum</name>
    <dbReference type="NCBI Taxonomy" id="1080073"/>
    <lineage>
        <taxon>Bacteria</taxon>
        <taxon>Bacillati</taxon>
        <taxon>Actinomycetota</taxon>
        <taxon>Actinomycetes</taxon>
        <taxon>Streptosporangiales</taxon>
        <taxon>Thermomonosporaceae</taxon>
        <taxon>Actinoallomurus</taxon>
    </lineage>
</organism>
<dbReference type="Proteomes" id="UP001500212">
    <property type="component" value="Unassembled WGS sequence"/>
</dbReference>
<dbReference type="PANTHER" id="PTHR30346">
    <property type="entry name" value="TRANSCRIPTIONAL DUAL REGULATOR HCAR-RELATED"/>
    <property type="match status" value="1"/>
</dbReference>
<keyword evidence="2" id="KW-0805">Transcription regulation</keyword>
<evidence type="ECO:0000256" key="2">
    <source>
        <dbReference type="ARBA" id="ARBA00023015"/>
    </source>
</evidence>
<comment type="caution">
    <text evidence="6">The sequence shown here is derived from an EMBL/GenBank/DDBJ whole genome shotgun (WGS) entry which is preliminary data.</text>
</comment>
<keyword evidence="7" id="KW-1185">Reference proteome</keyword>
<dbReference type="CDD" id="cd08414">
    <property type="entry name" value="PBP2_LTTR_aromatics_like"/>
    <property type="match status" value="1"/>
</dbReference>
<evidence type="ECO:0000313" key="7">
    <source>
        <dbReference type="Proteomes" id="UP001500212"/>
    </source>
</evidence>
<proteinExistence type="inferred from homology"/>
<dbReference type="Gene3D" id="3.40.190.10">
    <property type="entry name" value="Periplasmic binding protein-like II"/>
    <property type="match status" value="2"/>
</dbReference>
<name>A0ABP8TNF4_9ACTN</name>
<evidence type="ECO:0000259" key="5">
    <source>
        <dbReference type="Pfam" id="PF03466"/>
    </source>
</evidence>
<sequence length="222" mass="23950">MEGVEAAANSVRGTTGTLTLGTMGPHLMEIGDLIDLFRARHPGARLRHREVQPPSPLDSLRSGEVDVALLWLPVREPDLTVGPVTHASPVLLMVAADHPYAHRDAIDLEDLGDCTLVAGRSIPAYMEETLAPYHTPAGRPIRRGPRATTWQEVISAVCSGEAVAGVAAEAARFYPWPNLVFVPIRDATPCQWALVWRTADKSPLIRAFAQAAAESSEASRPL</sequence>
<reference evidence="7" key="1">
    <citation type="journal article" date="2019" name="Int. J. Syst. Evol. Microbiol.">
        <title>The Global Catalogue of Microorganisms (GCM) 10K type strain sequencing project: providing services to taxonomists for standard genome sequencing and annotation.</title>
        <authorList>
            <consortium name="The Broad Institute Genomics Platform"/>
            <consortium name="The Broad Institute Genome Sequencing Center for Infectious Disease"/>
            <person name="Wu L."/>
            <person name="Ma J."/>
        </authorList>
    </citation>
    <scope>NUCLEOTIDE SEQUENCE [LARGE SCALE GENOMIC DNA]</scope>
    <source>
        <strain evidence="7">JCM 17938</strain>
    </source>
</reference>
<dbReference type="SUPFAM" id="SSF53850">
    <property type="entry name" value="Periplasmic binding protein-like II"/>
    <property type="match status" value="1"/>
</dbReference>
<keyword evidence="3" id="KW-0238">DNA-binding</keyword>
<evidence type="ECO:0000256" key="3">
    <source>
        <dbReference type="ARBA" id="ARBA00023125"/>
    </source>
</evidence>
<dbReference type="Pfam" id="PF03466">
    <property type="entry name" value="LysR_substrate"/>
    <property type="match status" value="1"/>
</dbReference>
<keyword evidence="4" id="KW-0804">Transcription</keyword>